<evidence type="ECO:0000259" key="10">
    <source>
        <dbReference type="PROSITE" id="PS50011"/>
    </source>
</evidence>
<dbReference type="InterPro" id="IPR028082">
    <property type="entry name" value="Peripla_BP_I"/>
</dbReference>
<feature type="signal peptide" evidence="9">
    <location>
        <begin position="1"/>
        <end position="21"/>
    </location>
</feature>
<feature type="compositionally biased region" description="Polar residues" evidence="7">
    <location>
        <begin position="1582"/>
        <end position="1592"/>
    </location>
</feature>
<feature type="domain" description="Protein kinase" evidence="10">
    <location>
        <begin position="990"/>
        <end position="1275"/>
    </location>
</feature>
<dbReference type="PANTHER" id="PTHR24416:SF489">
    <property type="entry name" value="PROTEIN KINASE DOMAIN-CONTAINING PROTEIN"/>
    <property type="match status" value="1"/>
</dbReference>
<evidence type="ECO:0000313" key="12">
    <source>
        <dbReference type="Proteomes" id="UP001497525"/>
    </source>
</evidence>
<feature type="transmembrane region" description="Helical" evidence="8">
    <location>
        <begin position="936"/>
        <end position="958"/>
    </location>
</feature>
<comment type="catalytic activity">
    <reaction evidence="5">
        <text>L-tyrosyl-[protein] + ATP = O-phospho-L-tyrosyl-[protein] + ADP + H(+)</text>
        <dbReference type="Rhea" id="RHEA:10596"/>
        <dbReference type="Rhea" id="RHEA-COMP:10136"/>
        <dbReference type="Rhea" id="RHEA-COMP:20101"/>
        <dbReference type="ChEBI" id="CHEBI:15378"/>
        <dbReference type="ChEBI" id="CHEBI:30616"/>
        <dbReference type="ChEBI" id="CHEBI:46858"/>
        <dbReference type="ChEBI" id="CHEBI:61978"/>
        <dbReference type="ChEBI" id="CHEBI:456216"/>
        <dbReference type="EC" id="2.7.10.1"/>
    </reaction>
</comment>
<dbReference type="InterPro" id="IPR000719">
    <property type="entry name" value="Prot_kinase_dom"/>
</dbReference>
<feature type="compositionally biased region" description="Low complexity" evidence="7">
    <location>
        <begin position="1407"/>
        <end position="1417"/>
    </location>
</feature>
<feature type="region of interest" description="Disordered" evidence="7">
    <location>
        <begin position="1824"/>
        <end position="1846"/>
    </location>
</feature>
<keyword evidence="6" id="KW-0547">Nucleotide-binding</keyword>
<dbReference type="Gene3D" id="1.10.510.10">
    <property type="entry name" value="Transferase(Phosphotransferase) domain 1"/>
    <property type="match status" value="1"/>
</dbReference>
<keyword evidence="3 8" id="KW-1133">Transmembrane helix</keyword>
<dbReference type="SUPFAM" id="SSF56112">
    <property type="entry name" value="Protein kinase-like (PK-like)"/>
    <property type="match status" value="1"/>
</dbReference>
<evidence type="ECO:0000256" key="2">
    <source>
        <dbReference type="ARBA" id="ARBA00022692"/>
    </source>
</evidence>
<dbReference type="CDD" id="cd00192">
    <property type="entry name" value="PTKc"/>
    <property type="match status" value="1"/>
</dbReference>
<accession>A0AAV2TD39</accession>
<dbReference type="InterPro" id="IPR011009">
    <property type="entry name" value="Kinase-like_dom_sf"/>
</dbReference>
<evidence type="ECO:0000256" key="5">
    <source>
        <dbReference type="ARBA" id="ARBA00051243"/>
    </source>
</evidence>
<dbReference type="Proteomes" id="UP001497525">
    <property type="component" value="Unassembled WGS sequence"/>
</dbReference>
<comment type="caution">
    <text evidence="11">The sequence shown here is derived from an EMBL/GenBank/DDBJ whole genome shotgun (WGS) entry which is preliminary data.</text>
</comment>
<feature type="compositionally biased region" description="Basic and acidic residues" evidence="7">
    <location>
        <begin position="1419"/>
        <end position="1431"/>
    </location>
</feature>
<feature type="compositionally biased region" description="Polar residues" evidence="7">
    <location>
        <begin position="1556"/>
        <end position="1568"/>
    </location>
</feature>
<dbReference type="Pfam" id="PF07714">
    <property type="entry name" value="PK_Tyr_Ser-Thr"/>
    <property type="match status" value="1"/>
</dbReference>
<dbReference type="EMBL" id="CAXLJL010000179">
    <property type="protein sequence ID" value="CAL5134191.1"/>
    <property type="molecule type" value="Genomic_DNA"/>
</dbReference>
<keyword evidence="9" id="KW-0732">Signal</keyword>
<feature type="compositionally biased region" description="Polar residues" evidence="7">
    <location>
        <begin position="1758"/>
        <end position="1770"/>
    </location>
</feature>
<evidence type="ECO:0000256" key="4">
    <source>
        <dbReference type="ARBA" id="ARBA00023136"/>
    </source>
</evidence>
<keyword evidence="2 8" id="KW-0812">Transmembrane</keyword>
<dbReference type="PRINTS" id="PR00109">
    <property type="entry name" value="TYRKINASE"/>
</dbReference>
<feature type="chain" id="PRO_5043461167" description="Protein kinase domain-containing protein" evidence="9">
    <location>
        <begin position="22"/>
        <end position="1846"/>
    </location>
</feature>
<reference evidence="11" key="1">
    <citation type="submission" date="2024-06" db="EMBL/GenBank/DDBJ databases">
        <authorList>
            <person name="Liu X."/>
            <person name="Lenzi L."/>
            <person name="Haldenby T S."/>
            <person name="Uol C."/>
        </authorList>
    </citation>
    <scope>NUCLEOTIDE SEQUENCE</scope>
</reference>
<dbReference type="InterPro" id="IPR001245">
    <property type="entry name" value="Ser-Thr/Tyr_kinase_cat_dom"/>
</dbReference>
<organism evidence="11 12">
    <name type="scientific">Calicophoron daubneyi</name>
    <name type="common">Rumen fluke</name>
    <name type="synonym">Paramphistomum daubneyi</name>
    <dbReference type="NCBI Taxonomy" id="300641"/>
    <lineage>
        <taxon>Eukaryota</taxon>
        <taxon>Metazoa</taxon>
        <taxon>Spiralia</taxon>
        <taxon>Lophotrochozoa</taxon>
        <taxon>Platyhelminthes</taxon>
        <taxon>Trematoda</taxon>
        <taxon>Digenea</taxon>
        <taxon>Plagiorchiida</taxon>
        <taxon>Pronocephalata</taxon>
        <taxon>Paramphistomoidea</taxon>
        <taxon>Paramphistomidae</taxon>
        <taxon>Calicophoron</taxon>
    </lineage>
</organism>
<dbReference type="GO" id="GO:0007169">
    <property type="term" value="P:cell surface receptor protein tyrosine kinase signaling pathway"/>
    <property type="evidence" value="ECO:0007669"/>
    <property type="project" value="TreeGrafter"/>
</dbReference>
<feature type="region of interest" description="Disordered" evidence="7">
    <location>
        <begin position="1387"/>
        <end position="1431"/>
    </location>
</feature>
<feature type="compositionally biased region" description="Polar residues" evidence="7">
    <location>
        <begin position="1740"/>
        <end position="1750"/>
    </location>
</feature>
<evidence type="ECO:0000256" key="7">
    <source>
        <dbReference type="SAM" id="MobiDB-lite"/>
    </source>
</evidence>
<dbReference type="PROSITE" id="PS00107">
    <property type="entry name" value="PROTEIN_KINASE_ATP"/>
    <property type="match status" value="1"/>
</dbReference>
<evidence type="ECO:0000256" key="8">
    <source>
        <dbReference type="SAM" id="Phobius"/>
    </source>
</evidence>
<feature type="region of interest" description="Disordered" evidence="7">
    <location>
        <begin position="1582"/>
        <end position="1603"/>
    </location>
</feature>
<dbReference type="InterPro" id="IPR001828">
    <property type="entry name" value="ANF_lig-bd_rcpt"/>
</dbReference>
<dbReference type="InterPro" id="IPR017441">
    <property type="entry name" value="Protein_kinase_ATP_BS"/>
</dbReference>
<keyword evidence="6" id="KW-0067">ATP-binding</keyword>
<dbReference type="Pfam" id="PF01094">
    <property type="entry name" value="ANF_receptor"/>
    <property type="match status" value="1"/>
</dbReference>
<evidence type="ECO:0000256" key="6">
    <source>
        <dbReference type="PROSITE-ProRule" id="PRU10141"/>
    </source>
</evidence>
<feature type="binding site" evidence="6">
    <location>
        <position position="1021"/>
    </location>
    <ligand>
        <name>ATP</name>
        <dbReference type="ChEBI" id="CHEBI:30616"/>
    </ligand>
</feature>
<dbReference type="GO" id="GO:0005524">
    <property type="term" value="F:ATP binding"/>
    <property type="evidence" value="ECO:0007669"/>
    <property type="project" value="UniProtKB-UniRule"/>
</dbReference>
<evidence type="ECO:0000256" key="3">
    <source>
        <dbReference type="ARBA" id="ARBA00022989"/>
    </source>
</evidence>
<protein>
    <recommendedName>
        <fullName evidence="10">Protein kinase domain-containing protein</fullName>
    </recommendedName>
</protein>
<feature type="compositionally biased region" description="Polar residues" evidence="7">
    <location>
        <begin position="703"/>
        <end position="726"/>
    </location>
</feature>
<name>A0AAV2TD39_CALDB</name>
<dbReference type="InterPro" id="IPR050122">
    <property type="entry name" value="RTK"/>
</dbReference>
<gene>
    <name evidence="11" type="ORF">CDAUBV1_LOCUS7408</name>
</gene>
<dbReference type="Gene3D" id="3.40.50.2300">
    <property type="match status" value="1"/>
</dbReference>
<dbReference type="GO" id="GO:0004714">
    <property type="term" value="F:transmembrane receptor protein tyrosine kinase activity"/>
    <property type="evidence" value="ECO:0007669"/>
    <property type="project" value="UniProtKB-EC"/>
</dbReference>
<dbReference type="InterPro" id="IPR008266">
    <property type="entry name" value="Tyr_kinase_AS"/>
</dbReference>
<feature type="region of interest" description="Disordered" evidence="7">
    <location>
        <begin position="1555"/>
        <end position="1574"/>
    </location>
</feature>
<dbReference type="GO" id="GO:0043235">
    <property type="term" value="C:receptor complex"/>
    <property type="evidence" value="ECO:0007669"/>
    <property type="project" value="TreeGrafter"/>
</dbReference>
<keyword evidence="4 8" id="KW-0472">Membrane</keyword>
<dbReference type="SMART" id="SM00219">
    <property type="entry name" value="TyrKc"/>
    <property type="match status" value="1"/>
</dbReference>
<evidence type="ECO:0000256" key="9">
    <source>
        <dbReference type="SAM" id="SignalP"/>
    </source>
</evidence>
<comment type="subcellular location">
    <subcellularLocation>
        <location evidence="1">Membrane</location>
        <topology evidence="1">Single-pass membrane protein</topology>
    </subcellularLocation>
</comment>
<evidence type="ECO:0000313" key="11">
    <source>
        <dbReference type="EMBL" id="CAL5134191.1"/>
    </source>
</evidence>
<dbReference type="PANTHER" id="PTHR24416">
    <property type="entry name" value="TYROSINE-PROTEIN KINASE RECEPTOR"/>
    <property type="match status" value="1"/>
</dbReference>
<dbReference type="SUPFAM" id="SSF53822">
    <property type="entry name" value="Periplasmic binding protein-like I"/>
    <property type="match status" value="1"/>
</dbReference>
<dbReference type="GO" id="GO:0005886">
    <property type="term" value="C:plasma membrane"/>
    <property type="evidence" value="ECO:0007669"/>
    <property type="project" value="TreeGrafter"/>
</dbReference>
<feature type="region of interest" description="Disordered" evidence="7">
    <location>
        <begin position="1730"/>
        <end position="1770"/>
    </location>
</feature>
<dbReference type="PROSITE" id="PS00109">
    <property type="entry name" value="PROTEIN_KINASE_TYR"/>
    <property type="match status" value="1"/>
</dbReference>
<feature type="region of interest" description="Disordered" evidence="7">
    <location>
        <begin position="675"/>
        <end position="726"/>
    </location>
</feature>
<evidence type="ECO:0000256" key="1">
    <source>
        <dbReference type="ARBA" id="ARBA00004167"/>
    </source>
</evidence>
<sequence length="1846" mass="205625">MHSISMILGLTFMLFLSYVAGQQIESNLGLKKCLPPTETPDWNRTFHFNNKGLNLRLELTDRPSHWIVNYIFLILARERLGYQNIEFVKQVWDGPASAIHRLTCPDSGCSVVPEVHVNLEVWLPLGTTPSSWAPSSKVTAHGPLGPVTRWALLSDANFSHNIKNIKKPNFVRTCDMPCEDSGHLHTNVDSSRVTNTVPCVSTNGSSASDIRDDVVRLFPCHAHLTTHVGVGTSKSTPRMTLLNWYPNSLTLPSTLPGIRIPPCNFGPNLNGSSQAPLRIHHWLMASDNGRKPYRAGDPCSHFESHQAIKLTWAKLQSTLPLIHQLVNQLRLSQSEYDELLKAAEASEDASGKDQRSFFYDIACEWVRVHPSKWKTWTEGWDQKQNLTIAGLFTFYGKWVIPYLDRVAEQAIEFVNVHPDYFLNTEYALTLNVRNLTCVQDIVLNDYFDLLTSTVGGKLIGIIAALCSDSIEPVVEVANFRRQLIVSPTVESARFVKRREHRFFFRAAPSRSQANLIMIKLFLKWGWRRVAVFRKDDHFFDPRVFQSNGIDVIADFEMKETQLTYALVKQNLERMCEHNIRIFVVEYFAKGTALVLCAAYRHGLVFDAGYVWFLNPWLSEGWWRGSYAMPAECTAEEMVNITAWTFTVGHQLLIPPMLHSFIPIYGNMQFSKEIHSETKDTRGRRSRSADYSPFKNKTSDRADTSNTSNHSHSGLSSQRKLHPPTSTYTGSRPYYSVSWARDYAVYTYESVIVLASAMVHLLRENPSAISVFESPEVAERYQRFVAETDFGYTGSKSASSSASSDPLEQWLSHDTGFQSAGEFYGTRRKGIEFASQLRFNARNERVADVWLLKQHRINVTVPVIMWYKLSDDITNKSADTDDEDQMPSFERLLERWLEDVNWGRNGGPPSDGSMTEEDCTLRVISKLFGVSCSASTAIVIATVVVPVLGLLCTLFVIYYRRKLKEAERRIRQPYEELCAELADIDIPCSEIVLNRHVGQGAFGMVYGGEAKRGGRWEAVAVKVIGAKATYEGKTDFLLEAKLMRCLDHKNVVRLIGICLHPKEDHLYLIMEFMLFGDLRTYLLSRRVIAQQYPDHEDIRPSTLTHMAIDVAEGVAYLHSKHLVHRDIACRNCLVGPDHVVKIGDFGLTRVFTRTEHEGYYRSARSCELPIRWMSPEAVQFGVFSVQSDLWSYGIVLYEIITFGVFPYDGMGDVEVVERVKRMEFSILEFLPPAAQNTTVAHLIHQCCQHQWQHRPVSMAPVIGMLRMNPECVRPFLTEEPPKPNSAIDALPFQPGAGACMMSDNALASDGPTSNNPSSAVTLTDVMSNNHGVPNTGMATFRGFHSTTGSLAGAGRASLAFCSADSFSEATTAALRMLASEGIYANNGRRRHKTADGSVGVNRSHFSRRGTSSSSGGRTCLESERSSTDRSRVELEQLRGPKFDLNPSFLEGWCAVESSSGRASVSEGNPRYRVKSTENRANKSQLIKKLIGGNQCLTRLPHQSASLENEMAEMVPMISKTSPRDNSDDKSVQNDRAHPGLLSEVDDTLHGSQLPLVQFSSSNNKPNGSLPTGVRSLSADFLTTKRNSSSTSMHPKSAPEGPISSYGGISPMKLFKKFGSHATYTNTSEDKPVTTRKDSYLARGSDVSNKVTTARSAVGNASQLLRSMLRVFVRNGKGVSQVPGTLRTANSSASCHALASPELGCGHPRPNADVSHVSTSCPPLVVTQHSSVRSHRVGVLDENQTAESRTQPPSLPPSPIEQSPFPTTTSSAELPSVEHIGKQLTASQTSVSQPIAYRDSSNHDFLLDVESLPLRSSEQGHVLFTLPPTPPMDPPAVSRSTHDQFYPV</sequence>
<dbReference type="InterPro" id="IPR020635">
    <property type="entry name" value="Tyr_kinase_cat_dom"/>
</dbReference>
<proteinExistence type="predicted"/>
<dbReference type="PROSITE" id="PS50011">
    <property type="entry name" value="PROTEIN_KINASE_DOM"/>
    <property type="match status" value="1"/>
</dbReference>